<dbReference type="Proteomes" id="UP001556367">
    <property type="component" value="Unassembled WGS sequence"/>
</dbReference>
<reference evidence="4" key="1">
    <citation type="submission" date="2024-06" db="EMBL/GenBank/DDBJ databases">
        <title>Multi-omics analyses provide insights into the biosynthesis of the anticancer antibiotic pleurotin in Hohenbuehelia grisea.</title>
        <authorList>
            <person name="Weaver J.A."/>
            <person name="Alberti F."/>
        </authorList>
    </citation>
    <scope>NUCLEOTIDE SEQUENCE [LARGE SCALE GENOMIC DNA]</scope>
    <source>
        <strain evidence="4">T-177</strain>
    </source>
</reference>
<dbReference type="InterPro" id="IPR029052">
    <property type="entry name" value="Metallo-depent_PP-like"/>
</dbReference>
<dbReference type="Pfam" id="PF00149">
    <property type="entry name" value="Metallophos"/>
    <property type="match status" value="1"/>
</dbReference>
<dbReference type="SUPFAM" id="SSF56300">
    <property type="entry name" value="Metallo-dependent phosphatases"/>
    <property type="match status" value="1"/>
</dbReference>
<dbReference type="InterPro" id="IPR004843">
    <property type="entry name" value="Calcineurin-like_PHP"/>
</dbReference>
<dbReference type="EMBL" id="JASNQZ010000008">
    <property type="protein sequence ID" value="KAL0953277.1"/>
    <property type="molecule type" value="Genomic_DNA"/>
</dbReference>
<keyword evidence="1" id="KW-0472">Membrane</keyword>
<accession>A0ABR3JCD9</accession>
<sequence length="161" mass="18206">MLSCRLFSLLVLFSTLALIFYLIRTDFRLPVDSFALRNLPWEWQMPLALPFIARLTNNHKNATETARRSFTRHIVAVGDLHGDMGNAQKVLRFAGVVDDFGNWNGDVDFFVQTGDIIDRGDDTISLFDWMDKLREQASATGGEVLSLLGNHEWMNAIGESV</sequence>
<gene>
    <name evidence="3" type="ORF">HGRIS_004527</name>
</gene>
<feature type="domain" description="Calcineurin-like phosphoesterase" evidence="2">
    <location>
        <begin position="73"/>
        <end position="154"/>
    </location>
</feature>
<organism evidence="3 4">
    <name type="scientific">Hohenbuehelia grisea</name>
    <dbReference type="NCBI Taxonomy" id="104357"/>
    <lineage>
        <taxon>Eukaryota</taxon>
        <taxon>Fungi</taxon>
        <taxon>Dikarya</taxon>
        <taxon>Basidiomycota</taxon>
        <taxon>Agaricomycotina</taxon>
        <taxon>Agaricomycetes</taxon>
        <taxon>Agaricomycetidae</taxon>
        <taxon>Agaricales</taxon>
        <taxon>Pleurotineae</taxon>
        <taxon>Pleurotaceae</taxon>
        <taxon>Hohenbuehelia</taxon>
    </lineage>
</organism>
<evidence type="ECO:0000256" key="1">
    <source>
        <dbReference type="SAM" id="Phobius"/>
    </source>
</evidence>
<protein>
    <recommendedName>
        <fullName evidence="2">Calcineurin-like phosphoesterase domain-containing protein</fullName>
    </recommendedName>
</protein>
<keyword evidence="1" id="KW-1133">Transmembrane helix</keyword>
<dbReference type="Gene3D" id="3.60.21.10">
    <property type="match status" value="1"/>
</dbReference>
<keyword evidence="4" id="KW-1185">Reference proteome</keyword>
<comment type="caution">
    <text evidence="3">The sequence shown here is derived from an EMBL/GenBank/DDBJ whole genome shotgun (WGS) entry which is preliminary data.</text>
</comment>
<evidence type="ECO:0000259" key="2">
    <source>
        <dbReference type="Pfam" id="PF00149"/>
    </source>
</evidence>
<name>A0ABR3JCD9_9AGAR</name>
<evidence type="ECO:0000313" key="4">
    <source>
        <dbReference type="Proteomes" id="UP001556367"/>
    </source>
</evidence>
<proteinExistence type="predicted"/>
<keyword evidence="1" id="KW-0812">Transmembrane</keyword>
<dbReference type="PANTHER" id="PTHR46546:SF4">
    <property type="entry name" value="SHEWANELLA-LIKE PROTEIN PHOSPHATASE 1"/>
    <property type="match status" value="1"/>
</dbReference>
<dbReference type="PANTHER" id="PTHR46546">
    <property type="entry name" value="SHEWANELLA-LIKE PROTEIN PHOSPHATASE 1"/>
    <property type="match status" value="1"/>
</dbReference>
<feature type="transmembrane region" description="Helical" evidence="1">
    <location>
        <begin position="6"/>
        <end position="23"/>
    </location>
</feature>
<evidence type="ECO:0000313" key="3">
    <source>
        <dbReference type="EMBL" id="KAL0953277.1"/>
    </source>
</evidence>